<gene>
    <name evidence="1" type="ORF">AVDCRST_MAG84-510</name>
</gene>
<proteinExistence type="predicted"/>
<evidence type="ECO:0000313" key="1">
    <source>
        <dbReference type="EMBL" id="CAA9306939.1"/>
    </source>
</evidence>
<name>A0A6J4KKG2_9CYAN</name>
<dbReference type="EMBL" id="CADCTZ010000071">
    <property type="protein sequence ID" value="CAA9306939.1"/>
    <property type="molecule type" value="Genomic_DNA"/>
</dbReference>
<organism evidence="1">
    <name type="scientific">uncultured Microcoleus sp</name>
    <dbReference type="NCBI Taxonomy" id="259945"/>
    <lineage>
        <taxon>Bacteria</taxon>
        <taxon>Bacillati</taxon>
        <taxon>Cyanobacteriota</taxon>
        <taxon>Cyanophyceae</taxon>
        <taxon>Oscillatoriophycideae</taxon>
        <taxon>Oscillatoriales</taxon>
        <taxon>Microcoleaceae</taxon>
        <taxon>Microcoleus</taxon>
        <taxon>environmental samples</taxon>
    </lineage>
</organism>
<reference evidence="1" key="1">
    <citation type="submission" date="2020-02" db="EMBL/GenBank/DDBJ databases">
        <authorList>
            <person name="Meier V. D."/>
        </authorList>
    </citation>
    <scope>NUCLEOTIDE SEQUENCE</scope>
    <source>
        <strain evidence="1">AVDCRST_MAG84</strain>
    </source>
</reference>
<accession>A0A6J4KKG2</accession>
<dbReference type="AlphaFoldDB" id="A0A6J4KKG2"/>
<sequence>MKNFNNWSNLRVIQTPIVALEYYSADRQKILSSLNDHLISGDVYPNTAPVEELHSQDSNNKQVNNTHWRTDEMMTIFFGDLHCNIRGQIFEFESLLN</sequence>
<protein>
    <submittedName>
        <fullName evidence="1">Uncharacterized protein</fullName>
    </submittedName>
</protein>